<evidence type="ECO:0000313" key="2">
    <source>
        <dbReference type="EMBL" id="KAK5087003.1"/>
    </source>
</evidence>
<dbReference type="GO" id="GO:0031511">
    <property type="term" value="C:Mis6-Sim4 complex"/>
    <property type="evidence" value="ECO:0007669"/>
    <property type="project" value="InterPro"/>
</dbReference>
<evidence type="ECO:0000313" key="3">
    <source>
        <dbReference type="Proteomes" id="UP001309876"/>
    </source>
</evidence>
<reference evidence="2 3" key="1">
    <citation type="submission" date="2023-08" db="EMBL/GenBank/DDBJ databases">
        <title>Black Yeasts Isolated from many extreme environments.</title>
        <authorList>
            <person name="Coleine C."/>
            <person name="Stajich J.E."/>
            <person name="Selbmann L."/>
        </authorList>
    </citation>
    <scope>NUCLEOTIDE SEQUENCE [LARGE SCALE GENOMIC DNA]</scope>
    <source>
        <strain evidence="2 3">CCFEE 5910</strain>
    </source>
</reference>
<dbReference type="PANTHER" id="PTHR42040:SF1">
    <property type="entry name" value="INNER KINETOCHORE SUBUNIT FTA4"/>
    <property type="match status" value="1"/>
</dbReference>
<dbReference type="AlphaFoldDB" id="A0AAN7T1W2"/>
<sequence>MPPSTDAAQALTSSKSTFLTSQFRLLDTPLTTPTSNIPLLPKTIIDKTVAQVNKKISQQNKLVYSLESRRHVLEQIDGVYWRDVLAAGLPVRKAETVVKREVDFTSRNSQHGVEVLPDSWEDVVLGERPAKRRRRRRMEDQDGQGEEGQEKSVLPTHNPSINSEDIKHDQQTAKYAELRERLLARSQRRKDLQRKMARYKHLQTLLRPLENPHVNIQPNLVTRDNKELESELVRMRVLLARAGNALQQKSTVREAGTDSPGPHSGGATNLQKLQAVLELG</sequence>
<name>A0AAN7T1W2_9EURO</name>
<dbReference type="Pfam" id="PF13093">
    <property type="entry name" value="FTA4"/>
    <property type="match status" value="1"/>
</dbReference>
<keyword evidence="3" id="KW-1185">Reference proteome</keyword>
<gene>
    <name evidence="2" type="ORF">LTR05_004174</name>
</gene>
<evidence type="ECO:0008006" key="4">
    <source>
        <dbReference type="Google" id="ProtNLM"/>
    </source>
</evidence>
<organism evidence="2 3">
    <name type="scientific">Lithohypha guttulata</name>
    <dbReference type="NCBI Taxonomy" id="1690604"/>
    <lineage>
        <taxon>Eukaryota</taxon>
        <taxon>Fungi</taxon>
        <taxon>Dikarya</taxon>
        <taxon>Ascomycota</taxon>
        <taxon>Pezizomycotina</taxon>
        <taxon>Eurotiomycetes</taxon>
        <taxon>Chaetothyriomycetidae</taxon>
        <taxon>Chaetothyriales</taxon>
        <taxon>Trichomeriaceae</taxon>
        <taxon>Lithohypha</taxon>
    </lineage>
</organism>
<dbReference type="PANTHER" id="PTHR42040">
    <property type="entry name" value="INNER KINETOCHORE SUBUNIT FTA4"/>
    <property type="match status" value="1"/>
</dbReference>
<dbReference type="InterPro" id="IPR025207">
    <property type="entry name" value="Sim4_Fta4"/>
</dbReference>
<protein>
    <recommendedName>
        <fullName evidence="4">Kinetochore protein fta4</fullName>
    </recommendedName>
</protein>
<feature type="region of interest" description="Disordered" evidence="1">
    <location>
        <begin position="247"/>
        <end position="269"/>
    </location>
</feature>
<comment type="caution">
    <text evidence="2">The sequence shown here is derived from an EMBL/GenBank/DDBJ whole genome shotgun (WGS) entry which is preliminary data.</text>
</comment>
<evidence type="ECO:0000256" key="1">
    <source>
        <dbReference type="SAM" id="MobiDB-lite"/>
    </source>
</evidence>
<dbReference type="Proteomes" id="UP001309876">
    <property type="component" value="Unassembled WGS sequence"/>
</dbReference>
<dbReference type="EMBL" id="JAVRRJ010000003">
    <property type="protein sequence ID" value="KAK5087003.1"/>
    <property type="molecule type" value="Genomic_DNA"/>
</dbReference>
<proteinExistence type="predicted"/>
<feature type="region of interest" description="Disordered" evidence="1">
    <location>
        <begin position="130"/>
        <end position="171"/>
    </location>
</feature>
<accession>A0AAN7T1W2</accession>